<evidence type="ECO:0000256" key="6">
    <source>
        <dbReference type="ARBA" id="ARBA00022725"/>
    </source>
</evidence>
<dbReference type="GO" id="GO:0005044">
    <property type="term" value="F:scavenger receptor activity"/>
    <property type="evidence" value="ECO:0007669"/>
    <property type="project" value="TreeGrafter"/>
</dbReference>
<keyword evidence="11" id="KW-0325">Glycoprotein</keyword>
<gene>
    <name evidence="14" type="ORF">B5V51_13678</name>
</gene>
<keyword evidence="7 13" id="KW-1133">Transmembrane helix</keyword>
<dbReference type="InterPro" id="IPR002159">
    <property type="entry name" value="CD36_fam"/>
</dbReference>
<reference evidence="14" key="1">
    <citation type="submission" date="2017-09" db="EMBL/GenBank/DDBJ databases">
        <title>Contemporary evolution of a Lepidopteran species, Heliothis virescens, in response to modern agricultural practices.</title>
        <authorList>
            <person name="Fritz M.L."/>
            <person name="Deyonke A.M."/>
            <person name="Papanicolaou A."/>
            <person name="Micinski S."/>
            <person name="Westbrook J."/>
            <person name="Gould F."/>
        </authorList>
    </citation>
    <scope>NUCLEOTIDE SEQUENCE [LARGE SCALE GENOMIC DNA]</scope>
    <source>
        <strain evidence="14">HvINT-</strain>
        <tissue evidence="14">Whole body</tissue>
    </source>
</reference>
<feature type="transmembrane region" description="Helical" evidence="13">
    <location>
        <begin position="6"/>
        <end position="29"/>
    </location>
</feature>
<evidence type="ECO:0000256" key="5">
    <source>
        <dbReference type="ARBA" id="ARBA00022692"/>
    </source>
</evidence>
<keyword evidence="9" id="KW-1015">Disulfide bond</keyword>
<name>A0A2A4ITF2_HELVI</name>
<dbReference type="PRINTS" id="PR01609">
    <property type="entry name" value="CD36FAMILY"/>
</dbReference>
<evidence type="ECO:0000256" key="7">
    <source>
        <dbReference type="ARBA" id="ARBA00022989"/>
    </source>
</evidence>
<comment type="subcellular location">
    <subcellularLocation>
        <location evidence="1">Cell membrane</location>
    </subcellularLocation>
</comment>
<keyword evidence="5 13" id="KW-0812">Transmembrane</keyword>
<dbReference type="GO" id="GO:0005886">
    <property type="term" value="C:plasma membrane"/>
    <property type="evidence" value="ECO:0007669"/>
    <property type="project" value="UniProtKB-SubCell"/>
</dbReference>
<evidence type="ECO:0000256" key="1">
    <source>
        <dbReference type="ARBA" id="ARBA00004236"/>
    </source>
</evidence>
<evidence type="ECO:0000256" key="2">
    <source>
        <dbReference type="ARBA" id="ARBA00010532"/>
    </source>
</evidence>
<keyword evidence="10" id="KW-0675">Receptor</keyword>
<accession>A0A2A4ITF2</accession>
<keyword evidence="8 13" id="KW-0472">Membrane</keyword>
<evidence type="ECO:0000256" key="9">
    <source>
        <dbReference type="ARBA" id="ARBA00023157"/>
    </source>
</evidence>
<evidence type="ECO:0000256" key="10">
    <source>
        <dbReference type="ARBA" id="ARBA00023170"/>
    </source>
</evidence>
<evidence type="ECO:0000256" key="12">
    <source>
        <dbReference type="ARBA" id="ARBA00040645"/>
    </source>
</evidence>
<evidence type="ECO:0000256" key="11">
    <source>
        <dbReference type="ARBA" id="ARBA00023180"/>
    </source>
</evidence>
<comment type="caution">
    <text evidence="14">The sequence shown here is derived from an EMBL/GenBank/DDBJ whole genome shotgun (WGS) entry which is preliminary data.</text>
</comment>
<sequence length="303" mass="34044">MCGIVGGVSTLVVGSVLVVVSCVISFGFVPGIIKNIIAGEVTLIDDTIQLERFKEVPFAMNFTVRVFNMTNPDQVLTGGVPVMQELGPYVYRLYQTREILEKQDDVVVYRIHEHFEFDADLSYPNKEDDLVTIINVPFHAVIQVAESLFPYLMSLLQMAMEEVFREFNTPITTIRVRDLLFDGITMCKNPSGLGIIACTIIREIAENAQNIEEKPDGSLVFSILNYKQQLPSQEYRVLRGLNNPADLGRILSYGSSPYFPQWLNHTNREPNVCMQVNGTDAGIFAPFVDTDQSIYAINTDICR</sequence>
<dbReference type="GO" id="GO:0007608">
    <property type="term" value="P:sensory perception of smell"/>
    <property type="evidence" value="ECO:0007669"/>
    <property type="project" value="UniProtKB-KW"/>
</dbReference>
<evidence type="ECO:0000313" key="14">
    <source>
        <dbReference type="EMBL" id="PCG62776.1"/>
    </source>
</evidence>
<keyword evidence="6" id="KW-0552">Olfaction</keyword>
<evidence type="ECO:0000256" key="13">
    <source>
        <dbReference type="SAM" id="Phobius"/>
    </source>
</evidence>
<dbReference type="PANTHER" id="PTHR11923:SF109">
    <property type="entry name" value="SENSORY NEURON MEMBRANE PROTEIN 2"/>
    <property type="match status" value="1"/>
</dbReference>
<dbReference type="PANTHER" id="PTHR11923">
    <property type="entry name" value="SCAVENGER RECEPTOR CLASS B TYPE-1 SR-B1"/>
    <property type="match status" value="1"/>
</dbReference>
<evidence type="ECO:0000256" key="3">
    <source>
        <dbReference type="ARBA" id="ARBA00022475"/>
    </source>
</evidence>
<keyword evidence="3" id="KW-1003">Cell membrane</keyword>
<evidence type="ECO:0000256" key="4">
    <source>
        <dbReference type="ARBA" id="ARBA00022606"/>
    </source>
</evidence>
<protein>
    <recommendedName>
        <fullName evidence="12">Sensory neuron membrane protein 2</fullName>
    </recommendedName>
</protein>
<dbReference type="GO" id="GO:0005737">
    <property type="term" value="C:cytoplasm"/>
    <property type="evidence" value="ECO:0007669"/>
    <property type="project" value="TreeGrafter"/>
</dbReference>
<evidence type="ECO:0000256" key="8">
    <source>
        <dbReference type="ARBA" id="ARBA00023136"/>
    </source>
</evidence>
<keyword evidence="4" id="KW-0716">Sensory transduction</keyword>
<proteinExistence type="inferred from homology"/>
<dbReference type="EMBL" id="NWSH01007867">
    <property type="protein sequence ID" value="PCG62776.1"/>
    <property type="molecule type" value="Genomic_DNA"/>
</dbReference>
<dbReference type="AlphaFoldDB" id="A0A2A4ITF2"/>
<dbReference type="STRING" id="7102.A0A2A4ITF2"/>
<comment type="similarity">
    <text evidence="2">Belongs to the CD36 family.</text>
</comment>
<organism evidence="14">
    <name type="scientific">Heliothis virescens</name>
    <name type="common">Tobacco budworm moth</name>
    <dbReference type="NCBI Taxonomy" id="7102"/>
    <lineage>
        <taxon>Eukaryota</taxon>
        <taxon>Metazoa</taxon>
        <taxon>Ecdysozoa</taxon>
        <taxon>Arthropoda</taxon>
        <taxon>Hexapoda</taxon>
        <taxon>Insecta</taxon>
        <taxon>Pterygota</taxon>
        <taxon>Neoptera</taxon>
        <taxon>Endopterygota</taxon>
        <taxon>Lepidoptera</taxon>
        <taxon>Glossata</taxon>
        <taxon>Ditrysia</taxon>
        <taxon>Noctuoidea</taxon>
        <taxon>Noctuidae</taxon>
        <taxon>Heliothinae</taxon>
        <taxon>Heliothis</taxon>
    </lineage>
</organism>
<dbReference type="Pfam" id="PF01130">
    <property type="entry name" value="CD36"/>
    <property type="match status" value="1"/>
</dbReference>